<sequence>MTIRLPTWTADPLRALGIGGVPLATNQALDHGTEGLPSSLDALGLTGSGTPGAGTRRGGCGGGRRGGGRAARGARLLRDAPAGRRRDGEPLRGGYADAPRRRLTPPQPAPNVPLFDTLCTNAIHVMRWP</sequence>
<proteinExistence type="predicted"/>
<evidence type="ECO:0000313" key="2">
    <source>
        <dbReference type="EMBL" id="GHF05992.1"/>
    </source>
</evidence>
<reference evidence="2" key="1">
    <citation type="journal article" date="2014" name="Int. J. Syst. Evol. Microbiol.">
        <title>Complete genome sequence of Corynebacterium casei LMG S-19264T (=DSM 44701T), isolated from a smear-ripened cheese.</title>
        <authorList>
            <consortium name="US DOE Joint Genome Institute (JGI-PGF)"/>
            <person name="Walter F."/>
            <person name="Albersmeier A."/>
            <person name="Kalinowski J."/>
            <person name="Ruckert C."/>
        </authorList>
    </citation>
    <scope>NUCLEOTIDE SEQUENCE</scope>
    <source>
        <strain evidence="2">JCM 3302</strain>
    </source>
</reference>
<accession>A0A919AIM1</accession>
<organism evidence="2 3">
    <name type="scientific">Streptomyces spiralis</name>
    <dbReference type="NCBI Taxonomy" id="66376"/>
    <lineage>
        <taxon>Bacteria</taxon>
        <taxon>Bacillati</taxon>
        <taxon>Actinomycetota</taxon>
        <taxon>Actinomycetes</taxon>
        <taxon>Kitasatosporales</taxon>
        <taxon>Streptomycetaceae</taxon>
        <taxon>Streptomyces</taxon>
    </lineage>
</organism>
<protein>
    <submittedName>
        <fullName evidence="2">Uncharacterized protein</fullName>
    </submittedName>
</protein>
<comment type="caution">
    <text evidence="2">The sequence shown here is derived from an EMBL/GenBank/DDBJ whole genome shotgun (WGS) entry which is preliminary data.</text>
</comment>
<name>A0A919AIM1_9ACTN</name>
<feature type="compositionally biased region" description="Gly residues" evidence="1">
    <location>
        <begin position="46"/>
        <end position="70"/>
    </location>
</feature>
<dbReference type="AlphaFoldDB" id="A0A919AIM1"/>
<feature type="compositionally biased region" description="Basic and acidic residues" evidence="1">
    <location>
        <begin position="76"/>
        <end position="90"/>
    </location>
</feature>
<feature type="region of interest" description="Disordered" evidence="1">
    <location>
        <begin position="29"/>
        <end position="113"/>
    </location>
</feature>
<dbReference type="EMBL" id="BNBC01000049">
    <property type="protein sequence ID" value="GHF05992.1"/>
    <property type="molecule type" value="Genomic_DNA"/>
</dbReference>
<dbReference type="Proteomes" id="UP000641386">
    <property type="component" value="Unassembled WGS sequence"/>
</dbReference>
<reference evidence="2" key="2">
    <citation type="submission" date="2020-09" db="EMBL/GenBank/DDBJ databases">
        <authorList>
            <person name="Sun Q."/>
            <person name="Ohkuma M."/>
        </authorList>
    </citation>
    <scope>NUCLEOTIDE SEQUENCE</scope>
    <source>
        <strain evidence="2">JCM 3302</strain>
    </source>
</reference>
<gene>
    <name evidence="2" type="ORF">GCM10014715_72680</name>
</gene>
<keyword evidence="3" id="KW-1185">Reference proteome</keyword>
<evidence type="ECO:0000313" key="3">
    <source>
        <dbReference type="Proteomes" id="UP000641386"/>
    </source>
</evidence>
<evidence type="ECO:0000256" key="1">
    <source>
        <dbReference type="SAM" id="MobiDB-lite"/>
    </source>
</evidence>